<keyword evidence="4" id="KW-1185">Reference proteome</keyword>
<evidence type="ECO:0000313" key="4">
    <source>
        <dbReference type="Proteomes" id="UP001501084"/>
    </source>
</evidence>
<gene>
    <name evidence="3" type="ORF">GCM10009786_26990</name>
</gene>
<evidence type="ECO:0000313" key="3">
    <source>
        <dbReference type="EMBL" id="GAA2190292.1"/>
    </source>
</evidence>
<dbReference type="Proteomes" id="UP001501084">
    <property type="component" value="Unassembled WGS sequence"/>
</dbReference>
<protein>
    <submittedName>
        <fullName evidence="3">FAD/NAD(P)-binding protein</fullName>
    </submittedName>
</protein>
<proteinExistence type="predicted"/>
<comment type="caution">
    <text evidence="3">The sequence shown here is derived from an EMBL/GenBank/DDBJ whole genome shotgun (WGS) entry which is preliminary data.</text>
</comment>
<dbReference type="InterPro" id="IPR038732">
    <property type="entry name" value="HpyO/CreE_NAD-binding"/>
</dbReference>
<sequence length="727" mass="77162">MTPLPTIAIIGVGPRGTSLVERIGAHLHAAASEPDTAGTGGAAPARDLELHLIEETSFGAGRIWRTDQTRELCMNTLADAVTLFTEPGSSITGPVRVGPTLYEWGLLALATQPTNESATRTMVSDALAAAIDRIPAAHAAVVDAHPIRPGFADAYRRELEAFRPESHPSRALYGEYLEWCLERAIAELPDGVRVIRHRERAVSVAHGDAGRQRIGLRDGGAVEADAVVLATGWLPTIETAEEREFTAVLAERPELSWVRPASPVEQDLSGVSSGEHVIVRGMGMGFFDTMALLTLGRGGEFVADARARGGLRYEPSGREPVLHVTSGRGVPFRAKTLYGSLPPRPEQRFLAGVDWATAPRPIDFDREFWPRIVADAHFDHYRTLRRVRPDATSGTADDVETVIAAAIQPHLAAPPVANPASDRDAADADALEAVAQDVADAVAPFIADAADRLDLLGEMRPVRHVFDSAEAFDAWVTGRVSHDLDEAALGRDSAWKAGLWSVSSARGVANRVGSLGGFDAESRASGFAMLMAVGGMAGSGPPAFRNRQLLALAEAGFVRFIGPRARVAISDAGFTAASPCVTDSQVTAATLIDSWMHFHRLADSSDPLALGLVEAGRARPFRISARSGEPRETGAFDIDPATGLLVHADGSLDDAVHVAGIPVDAALHDTVISPMPGTDPPMLRETDRVARSLIVVARRARSGLSPSRGAAADSAAHPRPLEGAHRV</sequence>
<dbReference type="EMBL" id="BAAAOP010000012">
    <property type="protein sequence ID" value="GAA2190292.1"/>
    <property type="molecule type" value="Genomic_DNA"/>
</dbReference>
<dbReference type="PANTHER" id="PTHR40254">
    <property type="entry name" value="BLR0577 PROTEIN"/>
    <property type="match status" value="1"/>
</dbReference>
<feature type="region of interest" description="Disordered" evidence="1">
    <location>
        <begin position="705"/>
        <end position="727"/>
    </location>
</feature>
<dbReference type="RefSeq" id="WP_346058606.1">
    <property type="nucleotide sequence ID" value="NZ_BAAAOP010000012.1"/>
</dbReference>
<organism evidence="3 4">
    <name type="scientific">Leucobacter alluvii</name>
    <dbReference type="NCBI Taxonomy" id="340321"/>
    <lineage>
        <taxon>Bacteria</taxon>
        <taxon>Bacillati</taxon>
        <taxon>Actinomycetota</taxon>
        <taxon>Actinomycetes</taxon>
        <taxon>Micrococcales</taxon>
        <taxon>Microbacteriaceae</taxon>
        <taxon>Leucobacter</taxon>
    </lineage>
</organism>
<feature type="domain" description="FAD-dependent urate hydroxylase HpyO/Asp monooxygenase CreE-like FAD/NAD(P)-binding" evidence="2">
    <location>
        <begin position="8"/>
        <end position="232"/>
    </location>
</feature>
<evidence type="ECO:0000256" key="1">
    <source>
        <dbReference type="SAM" id="MobiDB-lite"/>
    </source>
</evidence>
<accession>A0ABN3B8Y6</accession>
<name>A0ABN3B8Y6_9MICO</name>
<dbReference type="Pfam" id="PF13454">
    <property type="entry name" value="NAD_binding_9"/>
    <property type="match status" value="1"/>
</dbReference>
<dbReference type="InterPro" id="IPR036188">
    <property type="entry name" value="FAD/NAD-bd_sf"/>
</dbReference>
<reference evidence="3 4" key="1">
    <citation type="journal article" date="2019" name="Int. J. Syst. Evol. Microbiol.">
        <title>The Global Catalogue of Microorganisms (GCM) 10K type strain sequencing project: providing services to taxonomists for standard genome sequencing and annotation.</title>
        <authorList>
            <consortium name="The Broad Institute Genomics Platform"/>
            <consortium name="The Broad Institute Genome Sequencing Center for Infectious Disease"/>
            <person name="Wu L."/>
            <person name="Ma J."/>
        </authorList>
    </citation>
    <scope>NUCLEOTIDE SEQUENCE [LARGE SCALE GENOMIC DNA]</scope>
    <source>
        <strain evidence="3 4">JCM 14919</strain>
    </source>
</reference>
<dbReference type="Gene3D" id="3.50.50.60">
    <property type="entry name" value="FAD/NAD(P)-binding domain"/>
    <property type="match status" value="1"/>
</dbReference>
<dbReference type="InterPro" id="IPR052189">
    <property type="entry name" value="L-asp_N-monooxygenase_NS-form"/>
</dbReference>
<dbReference type="SUPFAM" id="SSF51905">
    <property type="entry name" value="FAD/NAD(P)-binding domain"/>
    <property type="match status" value="1"/>
</dbReference>
<dbReference type="PANTHER" id="PTHR40254:SF1">
    <property type="entry name" value="BLR0577 PROTEIN"/>
    <property type="match status" value="1"/>
</dbReference>
<evidence type="ECO:0000259" key="2">
    <source>
        <dbReference type="Pfam" id="PF13454"/>
    </source>
</evidence>